<evidence type="ECO:0000256" key="6">
    <source>
        <dbReference type="ARBA" id="ARBA00043993"/>
    </source>
</evidence>
<dbReference type="RefSeq" id="WP_377132796.1">
    <property type="nucleotide sequence ID" value="NZ_JBHSFI010000002.1"/>
</dbReference>
<feature type="transmembrane region" description="Helical" evidence="7">
    <location>
        <begin position="98"/>
        <end position="114"/>
    </location>
</feature>
<dbReference type="InterPro" id="IPR049453">
    <property type="entry name" value="Memb_transporter_dom"/>
</dbReference>
<dbReference type="EMBL" id="JBHSFI010000002">
    <property type="protein sequence ID" value="MFC4627549.1"/>
    <property type="molecule type" value="Genomic_DNA"/>
</dbReference>
<comment type="similarity">
    <text evidence="6">Belongs to the YccS/YhfK family.</text>
</comment>
<evidence type="ECO:0000256" key="7">
    <source>
        <dbReference type="SAM" id="Phobius"/>
    </source>
</evidence>
<evidence type="ECO:0000256" key="1">
    <source>
        <dbReference type="ARBA" id="ARBA00004651"/>
    </source>
</evidence>
<feature type="transmembrane region" description="Helical" evidence="7">
    <location>
        <begin position="404"/>
        <end position="432"/>
    </location>
</feature>
<feature type="transmembrane region" description="Helical" evidence="7">
    <location>
        <begin position="145"/>
        <end position="166"/>
    </location>
</feature>
<keyword evidence="3 7" id="KW-0812">Transmembrane</keyword>
<protein>
    <submittedName>
        <fullName evidence="9">FUSC family protein</fullName>
    </submittedName>
</protein>
<keyword evidence="5 7" id="KW-0472">Membrane</keyword>
<evidence type="ECO:0000313" key="10">
    <source>
        <dbReference type="Proteomes" id="UP001596011"/>
    </source>
</evidence>
<feature type="transmembrane region" description="Helical" evidence="7">
    <location>
        <begin position="121"/>
        <end position="139"/>
    </location>
</feature>
<dbReference type="Pfam" id="PF13515">
    <property type="entry name" value="FUSC_2"/>
    <property type="match status" value="1"/>
</dbReference>
<gene>
    <name evidence="9" type="ORF">ACFO6V_04830</name>
</gene>
<feature type="domain" description="Integral membrane bound transporter" evidence="8">
    <location>
        <begin position="321"/>
        <end position="445"/>
    </location>
</feature>
<dbReference type="Proteomes" id="UP001596011">
    <property type="component" value="Unassembled WGS sequence"/>
</dbReference>
<accession>A0ABV9HC53</accession>
<evidence type="ECO:0000256" key="4">
    <source>
        <dbReference type="ARBA" id="ARBA00022989"/>
    </source>
</evidence>
<reference evidence="10" key="1">
    <citation type="journal article" date="2019" name="Int. J. Syst. Evol. Microbiol.">
        <title>The Global Catalogue of Microorganisms (GCM) 10K type strain sequencing project: providing services to taxonomists for standard genome sequencing and annotation.</title>
        <authorList>
            <consortium name="The Broad Institute Genomics Platform"/>
            <consortium name="The Broad Institute Genome Sequencing Center for Infectious Disease"/>
            <person name="Wu L."/>
            <person name="Ma J."/>
        </authorList>
    </citation>
    <scope>NUCLEOTIDE SEQUENCE [LARGE SCALE GENOMIC DNA]</scope>
    <source>
        <strain evidence="10">CCUG 42722</strain>
    </source>
</reference>
<keyword evidence="2" id="KW-1003">Cell membrane</keyword>
<comment type="caution">
    <text evidence="9">The sequence shown here is derived from an EMBL/GenBank/DDBJ whole genome shotgun (WGS) entry which is preliminary data.</text>
</comment>
<feature type="transmembrane region" description="Helical" evidence="7">
    <location>
        <begin position="369"/>
        <end position="397"/>
    </location>
</feature>
<dbReference type="PANTHER" id="PTHR30509">
    <property type="entry name" value="P-HYDROXYBENZOIC ACID EFFLUX PUMP SUBUNIT-RELATED"/>
    <property type="match status" value="1"/>
</dbReference>
<evidence type="ECO:0000259" key="8">
    <source>
        <dbReference type="Pfam" id="PF13515"/>
    </source>
</evidence>
<feature type="transmembrane region" description="Helical" evidence="7">
    <location>
        <begin position="438"/>
        <end position="460"/>
    </location>
</feature>
<name>A0ABV9HC53_9MICO</name>
<comment type="subcellular location">
    <subcellularLocation>
        <location evidence="1">Cell membrane</location>
        <topology evidence="1">Multi-pass membrane protein</topology>
    </subcellularLocation>
</comment>
<evidence type="ECO:0000313" key="9">
    <source>
        <dbReference type="EMBL" id="MFC4627549.1"/>
    </source>
</evidence>
<evidence type="ECO:0000256" key="3">
    <source>
        <dbReference type="ARBA" id="ARBA00022692"/>
    </source>
</evidence>
<organism evidence="9 10">
    <name type="scientific">Promicromonospora alba</name>
    <dbReference type="NCBI Taxonomy" id="1616110"/>
    <lineage>
        <taxon>Bacteria</taxon>
        <taxon>Bacillati</taxon>
        <taxon>Actinomycetota</taxon>
        <taxon>Actinomycetes</taxon>
        <taxon>Micrococcales</taxon>
        <taxon>Promicromonosporaceae</taxon>
        <taxon>Promicromonospora</taxon>
    </lineage>
</organism>
<evidence type="ECO:0000256" key="5">
    <source>
        <dbReference type="ARBA" id="ARBA00023136"/>
    </source>
</evidence>
<sequence length="544" mass="57470">MGTTTMGRARKRLLTLDPGLLRLSTGARTALGLAGALAVLVTLDVPREGVLAGGFMAVATALAISEHHVRRQLTALLLGTAVAVPALALGTLLAVVPAAWGAGLLVVVFVGAHARRSGRRGTDLGILAFMTYLLPQFAGLRPPDLPVATGAAAVAAATFAAARFCVLPVRSRPRFRVLLESLEACRSDVGRATTELVRHTGPRARRPERLLRRRLVRLHACTGLVHEFLDEAPAGSVPGAAPAVRRAERAAAAAWARGTLAILDARAGSARGVGPGRVSPRCEAHLHTRRSGTVPRTAPSWLSVRPATRQALQVTTAVALAFVGGHLLSPQLWYWAVVTAWVVFVRAQHTEDVLLQSARRLVGTVAGVLVGYGLAAVAAGHELVLVVLLLGFVLGMFATPVRRYWAVTFFITGGLSMALTLQGTLSAAVLLLRVHETLLGALCAVGAAVLVAPVGAGRIAQERLSELLRVADGHAGPGLVHDGSRCAGSTRDLQRSLEDYRDAVRPLLHPLSLRRRERVRVRSTLERVETSIFGASCPVAPARR</sequence>
<keyword evidence="10" id="KW-1185">Reference proteome</keyword>
<keyword evidence="4 7" id="KW-1133">Transmembrane helix</keyword>
<evidence type="ECO:0000256" key="2">
    <source>
        <dbReference type="ARBA" id="ARBA00022475"/>
    </source>
</evidence>
<dbReference type="PANTHER" id="PTHR30509:SF9">
    <property type="entry name" value="MULTIDRUG RESISTANCE PROTEIN MDTO"/>
    <property type="match status" value="1"/>
</dbReference>
<proteinExistence type="inferred from homology"/>
<feature type="transmembrane region" description="Helical" evidence="7">
    <location>
        <begin position="20"/>
        <end position="43"/>
    </location>
</feature>